<dbReference type="GO" id="GO:0030288">
    <property type="term" value="C:outer membrane-bounded periplasmic space"/>
    <property type="evidence" value="ECO:0007669"/>
    <property type="project" value="InterPro"/>
</dbReference>
<keyword evidence="3" id="KW-1029">Fimbrium biogenesis</keyword>
<dbReference type="PANTHER" id="PTHR30251">
    <property type="entry name" value="PILUS ASSEMBLY CHAPERONE"/>
    <property type="match status" value="1"/>
</dbReference>
<dbReference type="InterPro" id="IPR016148">
    <property type="entry name" value="Pili_assmbl_chaperone_C"/>
</dbReference>
<keyword evidence="7" id="KW-0393">Immunoglobulin domain</keyword>
<evidence type="ECO:0000256" key="3">
    <source>
        <dbReference type="ARBA" id="ARBA00022558"/>
    </source>
</evidence>
<keyword evidence="5" id="KW-0574">Periplasm</keyword>
<feature type="signal peptide" evidence="9">
    <location>
        <begin position="1"/>
        <end position="22"/>
    </location>
</feature>
<dbReference type="InterPro" id="IPR013783">
    <property type="entry name" value="Ig-like_fold"/>
</dbReference>
<protein>
    <submittedName>
        <fullName evidence="12">P pilus assembly protein, chaperone PapD</fullName>
    </submittedName>
</protein>
<dbReference type="InterPro" id="IPR001829">
    <property type="entry name" value="Pili_assmbl_chaperone_bac"/>
</dbReference>
<keyword evidence="6 8" id="KW-0143">Chaperone</keyword>
<sequence>MNKAISIFILLASSLVSFNAFSAFTLNGTRFIYDEGRKNISIEITNNSDKTYGGQVWVENPSDLNNVFFVPAPNLFKVSGGEKQLIRLLYVNDILPKDKESVFWLNVQEIPPVASADESNVLAVALNTQVKLIYRPKALAAAREEAEKNLTYRGSVLKNPTPYYFAITQIAINGTPLKLDKNTEQQISLLAPFSEVKLPRALSGKVSIEAIDDYGGRRTFDIQ</sequence>
<evidence type="ECO:0000313" key="12">
    <source>
        <dbReference type="EMBL" id="SFD21519.1"/>
    </source>
</evidence>
<evidence type="ECO:0000259" key="11">
    <source>
        <dbReference type="Pfam" id="PF02753"/>
    </source>
</evidence>
<dbReference type="Pfam" id="PF00345">
    <property type="entry name" value="PapD_N"/>
    <property type="match status" value="1"/>
</dbReference>
<dbReference type="RefSeq" id="WP_074824033.1">
    <property type="nucleotide sequence ID" value="NZ_FOLW01000010.1"/>
</dbReference>
<dbReference type="AlphaFoldDB" id="A0AAJ4WCI5"/>
<dbReference type="SUPFAM" id="SSF49354">
    <property type="entry name" value="PapD-like"/>
    <property type="match status" value="1"/>
</dbReference>
<dbReference type="SUPFAM" id="SSF49584">
    <property type="entry name" value="Periplasmic chaperone C-domain"/>
    <property type="match status" value="1"/>
</dbReference>
<dbReference type="PRINTS" id="PR00969">
    <property type="entry name" value="CHAPERONPILI"/>
</dbReference>
<dbReference type="PANTHER" id="PTHR30251:SF2">
    <property type="entry name" value="FIMBRIAL CHAPERONE YADV-RELATED"/>
    <property type="match status" value="1"/>
</dbReference>
<evidence type="ECO:0000256" key="8">
    <source>
        <dbReference type="RuleBase" id="RU003918"/>
    </source>
</evidence>
<dbReference type="Gene3D" id="2.60.40.10">
    <property type="entry name" value="Immunoglobulins"/>
    <property type="match status" value="2"/>
</dbReference>
<comment type="similarity">
    <text evidence="2 8">Belongs to the periplasmic pilus chaperone family.</text>
</comment>
<dbReference type="InterPro" id="IPR016147">
    <property type="entry name" value="Pili_assmbl_chaperone_N"/>
</dbReference>
<dbReference type="NCBIfam" id="NF011758">
    <property type="entry name" value="PRK15211.1"/>
    <property type="match status" value="1"/>
</dbReference>
<evidence type="ECO:0000256" key="2">
    <source>
        <dbReference type="ARBA" id="ARBA00007399"/>
    </source>
</evidence>
<evidence type="ECO:0000256" key="1">
    <source>
        <dbReference type="ARBA" id="ARBA00004418"/>
    </source>
</evidence>
<dbReference type="InterPro" id="IPR036316">
    <property type="entry name" value="Pili_assmbl_chap_C_dom_sf"/>
</dbReference>
<dbReference type="InterPro" id="IPR050643">
    <property type="entry name" value="Periplasmic_pilus_chap"/>
</dbReference>
<dbReference type="InterPro" id="IPR008962">
    <property type="entry name" value="PapD-like_sf"/>
</dbReference>
<evidence type="ECO:0000256" key="4">
    <source>
        <dbReference type="ARBA" id="ARBA00022729"/>
    </source>
</evidence>
<evidence type="ECO:0000256" key="9">
    <source>
        <dbReference type="SAM" id="SignalP"/>
    </source>
</evidence>
<accession>A0AAJ4WCI5</accession>
<dbReference type="EMBL" id="FOLW01000010">
    <property type="protein sequence ID" value="SFD21519.1"/>
    <property type="molecule type" value="Genomic_DNA"/>
</dbReference>
<comment type="subcellular location">
    <subcellularLocation>
        <location evidence="1 8">Periplasm</location>
    </subcellularLocation>
</comment>
<feature type="domain" description="Pili assembly chaperone C-terminal" evidence="11">
    <location>
        <begin position="157"/>
        <end position="218"/>
    </location>
</feature>
<evidence type="ECO:0000256" key="6">
    <source>
        <dbReference type="ARBA" id="ARBA00023186"/>
    </source>
</evidence>
<dbReference type="Pfam" id="PF02753">
    <property type="entry name" value="PapD_C"/>
    <property type="match status" value="1"/>
</dbReference>
<dbReference type="PROSITE" id="PS00635">
    <property type="entry name" value="PILI_CHAPERONE"/>
    <property type="match status" value="1"/>
</dbReference>
<evidence type="ECO:0000313" key="13">
    <source>
        <dbReference type="Proteomes" id="UP000226420"/>
    </source>
</evidence>
<dbReference type="Proteomes" id="UP000226420">
    <property type="component" value="Unassembled WGS sequence"/>
</dbReference>
<organism evidence="12 13">
    <name type="scientific">Pragia fontium DSM 5563 = ATCC 49100</name>
    <dbReference type="NCBI Taxonomy" id="1122977"/>
    <lineage>
        <taxon>Bacteria</taxon>
        <taxon>Pseudomonadati</taxon>
        <taxon>Pseudomonadota</taxon>
        <taxon>Gammaproteobacteria</taxon>
        <taxon>Enterobacterales</taxon>
        <taxon>Budviciaceae</taxon>
        <taxon>Pragia</taxon>
    </lineage>
</organism>
<evidence type="ECO:0000256" key="7">
    <source>
        <dbReference type="ARBA" id="ARBA00023319"/>
    </source>
</evidence>
<dbReference type="InterPro" id="IPR018046">
    <property type="entry name" value="Pili_assmbl_chaperone_CS"/>
</dbReference>
<reference evidence="12 13" key="1">
    <citation type="submission" date="2016-10" db="EMBL/GenBank/DDBJ databases">
        <authorList>
            <person name="Varghese N."/>
            <person name="Submissions S."/>
        </authorList>
    </citation>
    <scope>NUCLEOTIDE SEQUENCE [LARGE SCALE GENOMIC DNA]</scope>
    <source>
        <strain evidence="12 13">DSM 5563</strain>
    </source>
</reference>
<comment type="caution">
    <text evidence="12">The sequence shown here is derived from an EMBL/GenBank/DDBJ whole genome shotgun (WGS) entry which is preliminary data.</text>
</comment>
<feature type="domain" description="Pili assembly chaperone N-terminal" evidence="10">
    <location>
        <begin position="24"/>
        <end position="139"/>
    </location>
</feature>
<evidence type="ECO:0000256" key="5">
    <source>
        <dbReference type="ARBA" id="ARBA00022764"/>
    </source>
</evidence>
<dbReference type="GO" id="GO:0071555">
    <property type="term" value="P:cell wall organization"/>
    <property type="evidence" value="ECO:0007669"/>
    <property type="project" value="InterPro"/>
</dbReference>
<gene>
    <name evidence="12" type="ORF">SAMN02745723_11054</name>
</gene>
<feature type="chain" id="PRO_5042514973" evidence="9">
    <location>
        <begin position="23"/>
        <end position="223"/>
    </location>
</feature>
<evidence type="ECO:0000259" key="10">
    <source>
        <dbReference type="Pfam" id="PF00345"/>
    </source>
</evidence>
<proteinExistence type="inferred from homology"/>
<name>A0AAJ4WCI5_9GAMM</name>
<keyword evidence="4 9" id="KW-0732">Signal</keyword>